<dbReference type="Proteomes" id="UP001151760">
    <property type="component" value="Unassembled WGS sequence"/>
</dbReference>
<evidence type="ECO:0000313" key="2">
    <source>
        <dbReference type="Proteomes" id="UP001151760"/>
    </source>
</evidence>
<dbReference type="EMBL" id="BQNB010011004">
    <property type="protein sequence ID" value="GJS84816.1"/>
    <property type="molecule type" value="Genomic_DNA"/>
</dbReference>
<protein>
    <submittedName>
        <fullName evidence="1">Uncharacterized protein</fullName>
    </submittedName>
</protein>
<gene>
    <name evidence="1" type="ORF">Tco_0751357</name>
</gene>
<keyword evidence="2" id="KW-1185">Reference proteome</keyword>
<evidence type="ECO:0000313" key="1">
    <source>
        <dbReference type="EMBL" id="GJS84816.1"/>
    </source>
</evidence>
<reference evidence="1" key="2">
    <citation type="submission" date="2022-01" db="EMBL/GenBank/DDBJ databases">
        <authorList>
            <person name="Yamashiro T."/>
            <person name="Shiraishi A."/>
            <person name="Satake H."/>
            <person name="Nakayama K."/>
        </authorList>
    </citation>
    <scope>NUCLEOTIDE SEQUENCE</scope>
</reference>
<organism evidence="1 2">
    <name type="scientific">Tanacetum coccineum</name>
    <dbReference type="NCBI Taxonomy" id="301880"/>
    <lineage>
        <taxon>Eukaryota</taxon>
        <taxon>Viridiplantae</taxon>
        <taxon>Streptophyta</taxon>
        <taxon>Embryophyta</taxon>
        <taxon>Tracheophyta</taxon>
        <taxon>Spermatophyta</taxon>
        <taxon>Magnoliopsida</taxon>
        <taxon>eudicotyledons</taxon>
        <taxon>Gunneridae</taxon>
        <taxon>Pentapetalae</taxon>
        <taxon>asterids</taxon>
        <taxon>campanulids</taxon>
        <taxon>Asterales</taxon>
        <taxon>Asteraceae</taxon>
        <taxon>Asteroideae</taxon>
        <taxon>Anthemideae</taxon>
        <taxon>Anthemidinae</taxon>
        <taxon>Tanacetum</taxon>
    </lineage>
</organism>
<proteinExistence type="predicted"/>
<sequence length="86" mass="9612">MVAKMFYSVFGPDDTQYPKRVVSESGANLGVDLRRQNGPSHMRNVAAQNDGFQVVQNHKHKGKLTTTFAIFPIDKSGVSRETCRWG</sequence>
<comment type="caution">
    <text evidence="1">The sequence shown here is derived from an EMBL/GenBank/DDBJ whole genome shotgun (WGS) entry which is preliminary data.</text>
</comment>
<accession>A0ABQ4Z503</accession>
<reference evidence="1" key="1">
    <citation type="journal article" date="2022" name="Int. J. Mol. Sci.">
        <title>Draft Genome of Tanacetum Coccineum: Genomic Comparison of Closely Related Tanacetum-Family Plants.</title>
        <authorList>
            <person name="Yamashiro T."/>
            <person name="Shiraishi A."/>
            <person name="Nakayama K."/>
            <person name="Satake H."/>
        </authorList>
    </citation>
    <scope>NUCLEOTIDE SEQUENCE</scope>
</reference>
<name>A0ABQ4Z503_9ASTR</name>